<feature type="compositionally biased region" description="Pro residues" evidence="1">
    <location>
        <begin position="119"/>
        <end position="181"/>
    </location>
</feature>
<organism evidence="2 3">
    <name type="scientific">Protea cynaroides</name>
    <dbReference type="NCBI Taxonomy" id="273540"/>
    <lineage>
        <taxon>Eukaryota</taxon>
        <taxon>Viridiplantae</taxon>
        <taxon>Streptophyta</taxon>
        <taxon>Embryophyta</taxon>
        <taxon>Tracheophyta</taxon>
        <taxon>Spermatophyta</taxon>
        <taxon>Magnoliopsida</taxon>
        <taxon>Proteales</taxon>
        <taxon>Proteaceae</taxon>
        <taxon>Protea</taxon>
    </lineage>
</organism>
<comment type="caution">
    <text evidence="2">The sequence shown here is derived from an EMBL/GenBank/DDBJ whole genome shotgun (WGS) entry which is preliminary data.</text>
</comment>
<dbReference type="EMBL" id="JAMYWD010000006">
    <property type="protein sequence ID" value="KAJ4967908.1"/>
    <property type="molecule type" value="Genomic_DNA"/>
</dbReference>
<evidence type="ECO:0000256" key="1">
    <source>
        <dbReference type="SAM" id="MobiDB-lite"/>
    </source>
</evidence>
<dbReference type="OrthoDB" id="10564613at2759"/>
<name>A0A9Q0KCA6_9MAGN</name>
<evidence type="ECO:0000313" key="3">
    <source>
        <dbReference type="Proteomes" id="UP001141806"/>
    </source>
</evidence>
<feature type="region of interest" description="Disordered" evidence="1">
    <location>
        <begin position="75"/>
        <end position="193"/>
    </location>
</feature>
<gene>
    <name evidence="2" type="ORF">NE237_014609</name>
</gene>
<proteinExistence type="predicted"/>
<dbReference type="Proteomes" id="UP001141806">
    <property type="component" value="Unassembled WGS sequence"/>
</dbReference>
<accession>A0A9Q0KCA6</accession>
<sequence>MNEMIMSSNIAKLAIPLYSATNAVTLISARRRLLPLHPHLSLLLSLSLSPSPNSCNSITPHLQLVKGKVAAHDPLESDFPARSPPEIPSVPTQAPYFPPELPGLGNTPSELEPVGPEILPDPVPQKPPLEPPGGPEFPVPPIPSPPGPDIPMPPPPPPPDTVPPEPPEIVPPPPNITPPTGPFSVAGRGTTVS</sequence>
<evidence type="ECO:0000313" key="2">
    <source>
        <dbReference type="EMBL" id="KAJ4967908.1"/>
    </source>
</evidence>
<dbReference type="AlphaFoldDB" id="A0A9Q0KCA6"/>
<protein>
    <submittedName>
        <fullName evidence="2">Uncharacterized protein</fullName>
    </submittedName>
</protein>
<keyword evidence="3" id="KW-1185">Reference proteome</keyword>
<reference evidence="2" key="1">
    <citation type="journal article" date="2023" name="Plant J.">
        <title>The genome of the king protea, Protea cynaroides.</title>
        <authorList>
            <person name="Chang J."/>
            <person name="Duong T.A."/>
            <person name="Schoeman C."/>
            <person name="Ma X."/>
            <person name="Roodt D."/>
            <person name="Barker N."/>
            <person name="Li Z."/>
            <person name="Van de Peer Y."/>
            <person name="Mizrachi E."/>
        </authorList>
    </citation>
    <scope>NUCLEOTIDE SEQUENCE</scope>
    <source>
        <tissue evidence="2">Young leaves</tissue>
    </source>
</reference>